<feature type="domain" description="HTH cro/C1-type" evidence="1">
    <location>
        <begin position="61"/>
        <end position="98"/>
    </location>
</feature>
<dbReference type="EMBL" id="BMJS01000054">
    <property type="protein sequence ID" value="GGG07582.1"/>
    <property type="molecule type" value="Genomic_DNA"/>
</dbReference>
<proteinExistence type="predicted"/>
<dbReference type="PROSITE" id="PS50943">
    <property type="entry name" value="HTH_CROC1"/>
    <property type="match status" value="1"/>
</dbReference>
<name>A0A8J2Z717_9GAMM</name>
<reference evidence="2" key="2">
    <citation type="submission" date="2020-09" db="EMBL/GenBank/DDBJ databases">
        <authorList>
            <person name="Sun Q."/>
            <person name="Zhou Y."/>
        </authorList>
    </citation>
    <scope>NUCLEOTIDE SEQUENCE</scope>
    <source>
        <strain evidence="2">CGMCC 1.15758</strain>
    </source>
</reference>
<dbReference type="GO" id="GO:0003677">
    <property type="term" value="F:DNA binding"/>
    <property type="evidence" value="ECO:0007669"/>
    <property type="project" value="InterPro"/>
</dbReference>
<evidence type="ECO:0000313" key="3">
    <source>
        <dbReference type="Proteomes" id="UP000636949"/>
    </source>
</evidence>
<keyword evidence="3" id="KW-1185">Reference proteome</keyword>
<dbReference type="Pfam" id="PF01381">
    <property type="entry name" value="HTH_3"/>
    <property type="match status" value="1"/>
</dbReference>
<sequence>MKIKSFSEHLEKRLDKEEIKEIEQAAKIEFDALQALQNEVSQAVIHYMSDNNIGFNDMVSKLGKSPSQLSKIIKGEANLTVSTIAQISSIMGYKPHLHFAR</sequence>
<dbReference type="InterPro" id="IPR010982">
    <property type="entry name" value="Lambda_DNA-bd_dom_sf"/>
</dbReference>
<protein>
    <recommendedName>
        <fullName evidence="1">HTH cro/C1-type domain-containing protein</fullName>
    </recommendedName>
</protein>
<dbReference type="AlphaFoldDB" id="A0A8J2Z717"/>
<comment type="caution">
    <text evidence="2">The sequence shown here is derived from an EMBL/GenBank/DDBJ whole genome shotgun (WGS) entry which is preliminary data.</text>
</comment>
<evidence type="ECO:0000259" key="1">
    <source>
        <dbReference type="PROSITE" id="PS50943"/>
    </source>
</evidence>
<dbReference type="InterPro" id="IPR001387">
    <property type="entry name" value="Cro/C1-type_HTH"/>
</dbReference>
<gene>
    <name evidence="2" type="ORF">GCM10010995_26420</name>
</gene>
<organism evidence="2 3">
    <name type="scientific">Cysteiniphilum litorale</name>
    <dbReference type="NCBI Taxonomy" id="2056700"/>
    <lineage>
        <taxon>Bacteria</taxon>
        <taxon>Pseudomonadati</taxon>
        <taxon>Pseudomonadota</taxon>
        <taxon>Gammaproteobacteria</taxon>
        <taxon>Thiotrichales</taxon>
        <taxon>Fastidiosibacteraceae</taxon>
        <taxon>Cysteiniphilum</taxon>
    </lineage>
</organism>
<accession>A0A8J2Z717</accession>
<reference evidence="2" key="1">
    <citation type="journal article" date="2014" name="Int. J. Syst. Evol. Microbiol.">
        <title>Complete genome sequence of Corynebacterium casei LMG S-19264T (=DSM 44701T), isolated from a smear-ripened cheese.</title>
        <authorList>
            <consortium name="US DOE Joint Genome Institute (JGI-PGF)"/>
            <person name="Walter F."/>
            <person name="Albersmeier A."/>
            <person name="Kalinowski J."/>
            <person name="Ruckert C."/>
        </authorList>
    </citation>
    <scope>NUCLEOTIDE SEQUENCE</scope>
    <source>
        <strain evidence="2">CGMCC 1.15758</strain>
    </source>
</reference>
<dbReference type="RefSeq" id="WP_117003969.1">
    <property type="nucleotide sequence ID" value="NZ_BMJS01000054.1"/>
</dbReference>
<dbReference type="Gene3D" id="1.10.260.40">
    <property type="entry name" value="lambda repressor-like DNA-binding domains"/>
    <property type="match status" value="1"/>
</dbReference>
<dbReference type="Proteomes" id="UP000636949">
    <property type="component" value="Unassembled WGS sequence"/>
</dbReference>
<dbReference type="OrthoDB" id="7067440at2"/>
<dbReference type="SUPFAM" id="SSF47413">
    <property type="entry name" value="lambda repressor-like DNA-binding domains"/>
    <property type="match status" value="1"/>
</dbReference>
<evidence type="ECO:0000313" key="2">
    <source>
        <dbReference type="EMBL" id="GGG07582.1"/>
    </source>
</evidence>